<organism evidence="8 9">
    <name type="scientific">Jeotgalibacillus campisalis</name>
    <dbReference type="NCBI Taxonomy" id="220754"/>
    <lineage>
        <taxon>Bacteria</taxon>
        <taxon>Bacillati</taxon>
        <taxon>Bacillota</taxon>
        <taxon>Bacilli</taxon>
        <taxon>Bacillales</taxon>
        <taxon>Caryophanaceae</taxon>
        <taxon>Jeotgalibacillus</taxon>
    </lineage>
</organism>
<comment type="similarity">
    <text evidence="2">Belongs to the Orn/Lys/Arg decarboxylase class-I family.</text>
</comment>
<dbReference type="InterPro" id="IPR015424">
    <property type="entry name" value="PyrdxlP-dep_Trfase"/>
</dbReference>
<dbReference type="SUPFAM" id="SSF53383">
    <property type="entry name" value="PLP-dependent transferases"/>
    <property type="match status" value="1"/>
</dbReference>
<dbReference type="RefSeq" id="WP_041054532.1">
    <property type="nucleotide sequence ID" value="NZ_JXRR01000004.1"/>
</dbReference>
<evidence type="ECO:0008006" key="10">
    <source>
        <dbReference type="Google" id="ProtNLM"/>
    </source>
</evidence>
<evidence type="ECO:0000313" key="8">
    <source>
        <dbReference type="EMBL" id="KIL52432.1"/>
    </source>
</evidence>
<dbReference type="OrthoDB" id="9815233at2"/>
<proteinExistence type="inferred from homology"/>
<dbReference type="Pfam" id="PF03711">
    <property type="entry name" value="OKR_DC_1_C"/>
    <property type="match status" value="1"/>
</dbReference>
<keyword evidence="5" id="KW-0456">Lyase</keyword>
<sequence>MDQKKMPLIEALHAFKKKKPVSFHVPGHKNGLIDPGCIFSSPGLYDATELTSLDDLHAPDGVIQESMQMLRSHYNSLSSYFLVNGTTVGNLTMLLAACEAGDTVFVASNSHKSILHACSLSRVKPVFLEPEVDSFTLTPRGISQEVLNEALKLYPEAKALVLTYPSYYGHTHDAEGLISLAKKHNLMVLADEAHGAHLTAGEPFPVSSLVLGADLVVHSAHKTLPALTMGSFLHIGSDRIDRLKVERILGMLQSSSPSYIIMASLDGARSYLASYGERDLAHFLNQRMSFIEGLRELSFVTVIEPEDPLKLVIRVNGLTGYQLQQELEEHGVFPELADPLQILLILPLLKENLSYAEEFDRTIKVLKGLANEPGSKLLSSPLLPIAISKVKELALPITEAEQAPFKWIPLDSSPGEIAASSIIPYPPGIPFVIAGEKLTKEKIDQLIEWSRVNIRFQGEQRVKEKEIKVVKDCEYRHESE</sequence>
<keyword evidence="3" id="KW-0210">Decarboxylase</keyword>
<dbReference type="InterPro" id="IPR052357">
    <property type="entry name" value="Orn_Lys_Arg_decarboxylase-I"/>
</dbReference>
<dbReference type="AlphaFoldDB" id="A0A0C2VU35"/>
<comment type="cofactor">
    <cofactor evidence="1">
        <name>pyridoxal 5'-phosphate</name>
        <dbReference type="ChEBI" id="CHEBI:597326"/>
    </cofactor>
</comment>
<evidence type="ECO:0000256" key="5">
    <source>
        <dbReference type="ARBA" id="ARBA00023239"/>
    </source>
</evidence>
<dbReference type="PANTHER" id="PTHR43277:SF3">
    <property type="entry name" value="DECARBOXYLASE, PUTATIVE-RELATED"/>
    <property type="match status" value="1"/>
</dbReference>
<evidence type="ECO:0000256" key="1">
    <source>
        <dbReference type="ARBA" id="ARBA00001933"/>
    </source>
</evidence>
<dbReference type="Proteomes" id="UP000031972">
    <property type="component" value="Unassembled WGS sequence"/>
</dbReference>
<accession>A0A0C2VU35</accession>
<keyword evidence="9" id="KW-1185">Reference proteome</keyword>
<dbReference type="Gene3D" id="3.90.105.10">
    <property type="entry name" value="Molybdopterin biosynthesis moea protein, domain 2"/>
    <property type="match status" value="1"/>
</dbReference>
<dbReference type="InterPro" id="IPR036633">
    <property type="entry name" value="Prn/Lys/Arg_de-COase_C_sf"/>
</dbReference>
<evidence type="ECO:0000256" key="3">
    <source>
        <dbReference type="ARBA" id="ARBA00022793"/>
    </source>
</evidence>
<dbReference type="Gene3D" id="3.40.640.10">
    <property type="entry name" value="Type I PLP-dependent aspartate aminotransferase-like (Major domain)"/>
    <property type="match status" value="1"/>
</dbReference>
<name>A0A0C2VU35_9BACL</name>
<feature type="domain" description="Orn/Lys/Arg decarboxylases family 1 pyridoxal-P attachment site" evidence="6">
    <location>
        <begin position="7"/>
        <end position="294"/>
    </location>
</feature>
<evidence type="ECO:0000259" key="6">
    <source>
        <dbReference type="Pfam" id="PF01276"/>
    </source>
</evidence>
<dbReference type="GO" id="GO:0016831">
    <property type="term" value="F:carboxy-lyase activity"/>
    <property type="evidence" value="ECO:0007669"/>
    <property type="project" value="UniProtKB-KW"/>
</dbReference>
<evidence type="ECO:0000259" key="7">
    <source>
        <dbReference type="Pfam" id="PF03711"/>
    </source>
</evidence>
<reference evidence="8 9" key="1">
    <citation type="submission" date="2015-01" db="EMBL/GenBank/DDBJ databases">
        <title>Jeotgalibacillus campisalis genome sequencing.</title>
        <authorList>
            <person name="Goh K.M."/>
            <person name="Chan K.-G."/>
            <person name="Yaakop A.S."/>
            <person name="Ee R."/>
            <person name="Gan H.M."/>
            <person name="Chan C.S."/>
        </authorList>
    </citation>
    <scope>NUCLEOTIDE SEQUENCE [LARGE SCALE GENOMIC DNA]</scope>
    <source>
        <strain evidence="8 9">SF-57</strain>
    </source>
</reference>
<keyword evidence="4" id="KW-0663">Pyridoxal phosphate</keyword>
<dbReference type="PANTHER" id="PTHR43277">
    <property type="entry name" value="ARGININE DECARBOXYLASE"/>
    <property type="match status" value="1"/>
</dbReference>
<feature type="domain" description="Orn/Lys/Arg decarboxylase C-terminal" evidence="7">
    <location>
        <begin position="406"/>
        <end position="442"/>
    </location>
</feature>
<evidence type="ECO:0000313" key="9">
    <source>
        <dbReference type="Proteomes" id="UP000031972"/>
    </source>
</evidence>
<dbReference type="InterPro" id="IPR000310">
    <property type="entry name" value="Orn/Lys/Arg_deCO2ase_major_dom"/>
</dbReference>
<dbReference type="EMBL" id="JXRR01000004">
    <property type="protein sequence ID" value="KIL52432.1"/>
    <property type="molecule type" value="Genomic_DNA"/>
</dbReference>
<evidence type="ECO:0000256" key="2">
    <source>
        <dbReference type="ARBA" id="ARBA00010671"/>
    </source>
</evidence>
<dbReference type="SUPFAM" id="SSF55904">
    <property type="entry name" value="Ornithine decarboxylase C-terminal domain"/>
    <property type="match status" value="1"/>
</dbReference>
<evidence type="ECO:0000256" key="4">
    <source>
        <dbReference type="ARBA" id="ARBA00022898"/>
    </source>
</evidence>
<dbReference type="InterPro" id="IPR008286">
    <property type="entry name" value="Prn/Lys/Arg_de-COase_C"/>
</dbReference>
<gene>
    <name evidence="8" type="ORF">KR50_05600</name>
</gene>
<dbReference type="PATRIC" id="fig|220754.4.peg.571"/>
<dbReference type="InterPro" id="IPR015421">
    <property type="entry name" value="PyrdxlP-dep_Trfase_major"/>
</dbReference>
<protein>
    <recommendedName>
        <fullName evidence="10">Arginine decarboxylase</fullName>
    </recommendedName>
</protein>
<dbReference type="Pfam" id="PF01276">
    <property type="entry name" value="OKR_DC_1"/>
    <property type="match status" value="1"/>
</dbReference>
<comment type="caution">
    <text evidence="8">The sequence shown here is derived from an EMBL/GenBank/DDBJ whole genome shotgun (WGS) entry which is preliminary data.</text>
</comment>